<evidence type="ECO:0000313" key="2">
    <source>
        <dbReference type="EMBL" id="RHC48982.1"/>
    </source>
</evidence>
<dbReference type="EMBL" id="QSHZ01000045">
    <property type="protein sequence ID" value="RHC48982.1"/>
    <property type="molecule type" value="Genomic_DNA"/>
</dbReference>
<name>A0A414AJF1_9FIRM</name>
<evidence type="ECO:0000313" key="1">
    <source>
        <dbReference type="EMBL" id="RGV76992.1"/>
    </source>
</evidence>
<accession>A0A414AJF1</accession>
<organism evidence="2 3">
    <name type="scientific">Enterocloster bolteae</name>
    <dbReference type="NCBI Taxonomy" id="208479"/>
    <lineage>
        <taxon>Bacteria</taxon>
        <taxon>Bacillati</taxon>
        <taxon>Bacillota</taxon>
        <taxon>Clostridia</taxon>
        <taxon>Lachnospirales</taxon>
        <taxon>Lachnospiraceae</taxon>
        <taxon>Enterocloster</taxon>
    </lineage>
</organism>
<proteinExistence type="predicted"/>
<evidence type="ECO:0000313" key="3">
    <source>
        <dbReference type="Proteomes" id="UP000283975"/>
    </source>
</evidence>
<dbReference type="Proteomes" id="UP000283975">
    <property type="component" value="Unassembled WGS sequence"/>
</dbReference>
<reference evidence="3 4" key="1">
    <citation type="submission" date="2018-08" db="EMBL/GenBank/DDBJ databases">
        <title>A genome reference for cultivated species of the human gut microbiota.</title>
        <authorList>
            <person name="Zou Y."/>
            <person name="Xue W."/>
            <person name="Luo G."/>
        </authorList>
    </citation>
    <scope>NUCLEOTIDE SEQUENCE [LARGE SCALE GENOMIC DNA]</scope>
    <source>
        <strain evidence="1 4">AF14-18</strain>
        <strain evidence="2 3">AM35-14</strain>
    </source>
</reference>
<evidence type="ECO:0008006" key="5">
    <source>
        <dbReference type="Google" id="ProtNLM"/>
    </source>
</evidence>
<protein>
    <recommendedName>
        <fullName evidence="5">GrdX protein</fullName>
    </recommendedName>
</protein>
<evidence type="ECO:0000313" key="4">
    <source>
        <dbReference type="Proteomes" id="UP000284543"/>
    </source>
</evidence>
<sequence>MNVLVVTNNPEAGERLEKLGLCVEFTDGNAKRSLLYARDLIIKGWHLAADPRGGYNKRYNPCHTVFLCDEAISNMGEDVLVLEKLAQFHDSPYRPDALYTDLELKDFQILDMSIALRTTEHLKCYMDELSYKKVRKV</sequence>
<gene>
    <name evidence="2" type="ORF">DW839_28095</name>
    <name evidence="1" type="ORF">DWW02_10690</name>
</gene>
<comment type="caution">
    <text evidence="2">The sequence shown here is derived from an EMBL/GenBank/DDBJ whole genome shotgun (WGS) entry which is preliminary data.</text>
</comment>
<dbReference type="EMBL" id="QRZM01000003">
    <property type="protein sequence ID" value="RGV76992.1"/>
    <property type="molecule type" value="Genomic_DNA"/>
</dbReference>
<dbReference type="Proteomes" id="UP000284543">
    <property type="component" value="Unassembled WGS sequence"/>
</dbReference>
<dbReference type="RefSeq" id="WP_118018549.1">
    <property type="nucleotide sequence ID" value="NZ_CAUHGS010000005.1"/>
</dbReference>
<dbReference type="AlphaFoldDB" id="A0A414AJF1"/>